<proteinExistence type="predicted"/>
<evidence type="ECO:0000259" key="2">
    <source>
        <dbReference type="Pfam" id="PF22286"/>
    </source>
</evidence>
<dbReference type="SUPFAM" id="SSF50729">
    <property type="entry name" value="PH domain-like"/>
    <property type="match status" value="1"/>
</dbReference>
<evidence type="ECO:0000313" key="4">
    <source>
        <dbReference type="WBParaSite" id="PSAMB.scaffold23556size423.g38940.t1"/>
    </source>
</evidence>
<protein>
    <recommendedName>
        <fullName evidence="2">ARHGAP20 PH domain-containing protein</fullName>
    </recommendedName>
</protein>
<dbReference type="WBParaSite" id="PSAMB.scaffold23556size423.g38940.t1">
    <property type="protein sequence ID" value="PSAMB.scaffold23556size423.g38940.t1"/>
    <property type="gene ID" value="PSAMB.scaffold23556size423.g38940"/>
</dbReference>
<sequence length="84" mass="9623">MPAHKDEHGPIVDSRQTSGSVRTYLKEGRVQLSTSLQTQERYLFLFNDLLLVAKEKGVNSYKLKEKIRLCEVWIRSGGVEEVSE</sequence>
<keyword evidence="3" id="KW-1185">Reference proteome</keyword>
<dbReference type="InterPro" id="IPR011993">
    <property type="entry name" value="PH-like_dom_sf"/>
</dbReference>
<name>A0A914VRR5_9BILA</name>
<evidence type="ECO:0000313" key="3">
    <source>
        <dbReference type="Proteomes" id="UP000887566"/>
    </source>
</evidence>
<organism evidence="3 4">
    <name type="scientific">Plectus sambesii</name>
    <dbReference type="NCBI Taxonomy" id="2011161"/>
    <lineage>
        <taxon>Eukaryota</taxon>
        <taxon>Metazoa</taxon>
        <taxon>Ecdysozoa</taxon>
        <taxon>Nematoda</taxon>
        <taxon>Chromadorea</taxon>
        <taxon>Plectida</taxon>
        <taxon>Plectina</taxon>
        <taxon>Plectoidea</taxon>
        <taxon>Plectidae</taxon>
        <taxon>Plectus</taxon>
    </lineage>
</organism>
<dbReference type="InterPro" id="IPR047887">
    <property type="entry name" value="ARHGAP20_PH"/>
</dbReference>
<accession>A0A914VRR5</accession>
<dbReference type="Gene3D" id="2.30.29.30">
    <property type="entry name" value="Pleckstrin-homology domain (PH domain)/Phosphotyrosine-binding domain (PTB)"/>
    <property type="match status" value="1"/>
</dbReference>
<dbReference type="AlphaFoldDB" id="A0A914VRR5"/>
<dbReference type="PANTHER" id="PTHR23179">
    <property type="entry name" value="T-CELL ACTIVATION RHO GTPASE ACTIVATING PROTEIN-RELATED"/>
    <property type="match status" value="1"/>
</dbReference>
<feature type="domain" description="ARHGAP20 PH" evidence="2">
    <location>
        <begin position="24"/>
        <end position="82"/>
    </location>
</feature>
<dbReference type="Proteomes" id="UP000887566">
    <property type="component" value="Unplaced"/>
</dbReference>
<dbReference type="PANTHER" id="PTHR23179:SF3">
    <property type="entry name" value="RHO GTPASE-ACTIVATING PROTEIN 20"/>
    <property type="match status" value="1"/>
</dbReference>
<feature type="region of interest" description="Disordered" evidence="1">
    <location>
        <begin position="1"/>
        <end position="20"/>
    </location>
</feature>
<reference evidence="4" key="1">
    <citation type="submission" date="2022-11" db="UniProtKB">
        <authorList>
            <consortium name="WormBaseParasite"/>
        </authorList>
    </citation>
    <scope>IDENTIFICATION</scope>
</reference>
<evidence type="ECO:0000256" key="1">
    <source>
        <dbReference type="SAM" id="MobiDB-lite"/>
    </source>
</evidence>
<feature type="compositionally biased region" description="Basic and acidic residues" evidence="1">
    <location>
        <begin position="1"/>
        <end position="10"/>
    </location>
</feature>
<dbReference type="Pfam" id="PF22286">
    <property type="entry name" value="RHG20_PH"/>
    <property type="match status" value="1"/>
</dbReference>
<dbReference type="GO" id="GO:0005096">
    <property type="term" value="F:GTPase activator activity"/>
    <property type="evidence" value="ECO:0007669"/>
    <property type="project" value="TreeGrafter"/>
</dbReference>